<keyword evidence="4" id="KW-0732">Signal</keyword>
<keyword evidence="2" id="KW-0472">Membrane</keyword>
<evidence type="ECO:0000256" key="3">
    <source>
        <dbReference type="ARBA" id="ARBA00023237"/>
    </source>
</evidence>
<evidence type="ECO:0000256" key="2">
    <source>
        <dbReference type="ARBA" id="ARBA00023136"/>
    </source>
</evidence>
<dbReference type="SUPFAM" id="SSF49452">
    <property type="entry name" value="Starch-binding domain-like"/>
    <property type="match status" value="1"/>
</dbReference>
<dbReference type="EMBL" id="BAABHB010000002">
    <property type="protein sequence ID" value="GAA4400857.1"/>
    <property type="molecule type" value="Genomic_DNA"/>
</dbReference>
<keyword evidence="3" id="KW-0998">Cell outer membrane</keyword>
<dbReference type="Proteomes" id="UP001500936">
    <property type="component" value="Unassembled WGS sequence"/>
</dbReference>
<organism evidence="6 7">
    <name type="scientific">Nibrella viscosa</name>
    <dbReference type="NCBI Taxonomy" id="1084524"/>
    <lineage>
        <taxon>Bacteria</taxon>
        <taxon>Pseudomonadati</taxon>
        <taxon>Bacteroidota</taxon>
        <taxon>Cytophagia</taxon>
        <taxon>Cytophagales</taxon>
        <taxon>Spirosomataceae</taxon>
        <taxon>Nibrella</taxon>
    </lineage>
</organism>
<sequence>MNLFLPTACLGLFATLNTTAQSVLSGQLHDTKNQPLPFAGILLLRLPDSTFVKGAVSTESGLFAFESVKKGQYVVVATCLGYRKTVSAPVSISEGIPGLKLETLVMPPEVYTLDDVKVRAQKPLFEQQADRLVVNVQNSIVSAGGTALDVLERAPGVSLDRQENKLSLHGKATVMVMINGKQNRIPKEALLQQLAGLPTSAIEKVELIANPPSRYDAEGDAGLINIILKKNSDEGLNGTYTFSAGYGFREKMLASGMLTYRTGKLAIYGDYAYNLDRLWQQWQFNWQLRHDLPTDERQTRTLANRLAVLPVHTVRGGFDYNLTSRLTIAGLVSGFDSRWAMTARSNAQFVLPSGAVNSTVTTDEVNHWQHLMGNLGVRYQTGKTELTLDADYLHYTNNQPTTYTSEYTAGNPEPMALPVQMSIGKQTPFGMWVIKTDIVRPLRKGWKAEAGLKASVLTLRNTVTTHRLISGNWQYDSLFSQRTSMSETILAGYVSVKGQLPGRWQLQAGLRGEATRTLLLSDETIRLVDRRYANLFPSVFLTRDLTKQSSLQVSYSRRITRPPYKVLAPTMIFIGPTTLRTGNPGILPTLSDAVQINYRFKDAYLLSVRYSFDRNQFFDYQPQIDRSDPQVVRQVFNTRNIDRTHSVTGTFALPWSPVRWWQSQTQVMAVWQQASTQYEGSLLQFGQLFGQLNTTHTFTLWPGSSAELTAFYNTPSQTMGLFRRRAFGSVTVGWQQKLNKQRSLLRLSISDLFWTNKRIGTYSIPEQDIRSYTAVVYEPRVVRLSYTHNFGSQTVKAAGRRKTGSEEERERAN</sequence>
<comment type="caution">
    <text evidence="6">The sequence shown here is derived from an EMBL/GenBank/DDBJ whole genome shotgun (WGS) entry which is preliminary data.</text>
</comment>
<evidence type="ECO:0000313" key="7">
    <source>
        <dbReference type="Proteomes" id="UP001500936"/>
    </source>
</evidence>
<dbReference type="SUPFAM" id="SSF56935">
    <property type="entry name" value="Porins"/>
    <property type="match status" value="1"/>
</dbReference>
<evidence type="ECO:0000256" key="4">
    <source>
        <dbReference type="SAM" id="SignalP"/>
    </source>
</evidence>
<keyword evidence="6" id="KW-0675">Receptor</keyword>
<comment type="subcellular location">
    <subcellularLocation>
        <location evidence="1">Cell outer membrane</location>
    </subcellularLocation>
</comment>
<dbReference type="PANTHER" id="PTHR40980:SF4">
    <property type="entry name" value="TONB-DEPENDENT RECEPTOR-LIKE BETA-BARREL DOMAIN-CONTAINING PROTEIN"/>
    <property type="match status" value="1"/>
</dbReference>
<gene>
    <name evidence="6" type="ORF">GCM10023187_14440</name>
</gene>
<feature type="signal peptide" evidence="4">
    <location>
        <begin position="1"/>
        <end position="20"/>
    </location>
</feature>
<name>A0ABP8K5T5_9BACT</name>
<dbReference type="InterPro" id="IPR041700">
    <property type="entry name" value="OMP_b-brl_3"/>
</dbReference>
<dbReference type="Gene3D" id="2.170.130.10">
    <property type="entry name" value="TonB-dependent receptor, plug domain"/>
    <property type="match status" value="1"/>
</dbReference>
<reference evidence="7" key="1">
    <citation type="journal article" date="2019" name="Int. J. Syst. Evol. Microbiol.">
        <title>The Global Catalogue of Microorganisms (GCM) 10K type strain sequencing project: providing services to taxonomists for standard genome sequencing and annotation.</title>
        <authorList>
            <consortium name="The Broad Institute Genomics Platform"/>
            <consortium name="The Broad Institute Genome Sequencing Center for Infectious Disease"/>
            <person name="Wu L."/>
            <person name="Ma J."/>
        </authorList>
    </citation>
    <scope>NUCLEOTIDE SEQUENCE [LARGE SCALE GENOMIC DNA]</scope>
    <source>
        <strain evidence="7">JCM 17925</strain>
    </source>
</reference>
<feature type="domain" description="Outer membrane protein beta-barrel" evidence="5">
    <location>
        <begin position="381"/>
        <end position="787"/>
    </location>
</feature>
<dbReference type="Gene3D" id="2.40.170.20">
    <property type="entry name" value="TonB-dependent receptor, beta-barrel domain"/>
    <property type="match status" value="1"/>
</dbReference>
<dbReference type="InterPro" id="IPR036942">
    <property type="entry name" value="Beta-barrel_TonB_sf"/>
</dbReference>
<dbReference type="PANTHER" id="PTHR40980">
    <property type="entry name" value="PLUG DOMAIN-CONTAINING PROTEIN"/>
    <property type="match status" value="1"/>
</dbReference>
<dbReference type="InterPro" id="IPR013784">
    <property type="entry name" value="Carb-bd-like_fold"/>
</dbReference>
<evidence type="ECO:0000259" key="5">
    <source>
        <dbReference type="Pfam" id="PF14905"/>
    </source>
</evidence>
<feature type="chain" id="PRO_5047362780" evidence="4">
    <location>
        <begin position="21"/>
        <end position="813"/>
    </location>
</feature>
<protein>
    <submittedName>
        <fullName evidence="6">TonB-dependent receptor</fullName>
    </submittedName>
</protein>
<dbReference type="Pfam" id="PF14905">
    <property type="entry name" value="OMP_b-brl_3"/>
    <property type="match status" value="1"/>
</dbReference>
<keyword evidence="7" id="KW-1185">Reference proteome</keyword>
<evidence type="ECO:0000313" key="6">
    <source>
        <dbReference type="EMBL" id="GAA4400857.1"/>
    </source>
</evidence>
<dbReference type="Pfam" id="PF13620">
    <property type="entry name" value="CarboxypepD_reg"/>
    <property type="match status" value="1"/>
</dbReference>
<proteinExistence type="predicted"/>
<accession>A0ABP8K5T5</accession>
<dbReference type="RefSeq" id="WP_345265431.1">
    <property type="nucleotide sequence ID" value="NZ_BAABHB010000002.1"/>
</dbReference>
<dbReference type="InterPro" id="IPR037066">
    <property type="entry name" value="Plug_dom_sf"/>
</dbReference>
<evidence type="ECO:0000256" key="1">
    <source>
        <dbReference type="ARBA" id="ARBA00004442"/>
    </source>
</evidence>